<dbReference type="Proteomes" id="UP000472270">
    <property type="component" value="Unassembled WGS sequence"/>
</dbReference>
<dbReference type="PANTHER" id="PTHR15268">
    <property type="entry name" value="THRAP3/BCLAF1"/>
    <property type="match status" value="1"/>
</dbReference>
<proteinExistence type="inferred from homology"/>
<protein>
    <submittedName>
        <fullName evidence="3">Uncharacterized protein</fullName>
    </submittedName>
</protein>
<comment type="similarity">
    <text evidence="1">Belongs to the BCLAF1/THRAP3 family.</text>
</comment>
<keyword evidence="4" id="KW-1185">Reference proteome</keyword>
<dbReference type="GO" id="GO:0045944">
    <property type="term" value="P:positive regulation of transcription by RNA polymerase II"/>
    <property type="evidence" value="ECO:0007669"/>
    <property type="project" value="TreeGrafter"/>
</dbReference>
<dbReference type="GO" id="GO:0003712">
    <property type="term" value="F:transcription coregulator activity"/>
    <property type="evidence" value="ECO:0007669"/>
    <property type="project" value="TreeGrafter"/>
</dbReference>
<dbReference type="Ensembl" id="ENSSRHT00000002238.1">
    <property type="protein sequence ID" value="ENSSRHP00000002154.1"/>
    <property type="gene ID" value="ENSSRHG00000001508.1"/>
</dbReference>
<feature type="compositionally biased region" description="Basic and acidic residues" evidence="2">
    <location>
        <begin position="45"/>
        <end position="55"/>
    </location>
</feature>
<dbReference type="GO" id="GO:0003677">
    <property type="term" value="F:DNA binding"/>
    <property type="evidence" value="ECO:0007669"/>
    <property type="project" value="TreeGrafter"/>
</dbReference>
<evidence type="ECO:0000256" key="1">
    <source>
        <dbReference type="ARBA" id="ARBA00006481"/>
    </source>
</evidence>
<dbReference type="GO" id="GO:0016592">
    <property type="term" value="C:mediator complex"/>
    <property type="evidence" value="ECO:0007669"/>
    <property type="project" value="TreeGrafter"/>
</dbReference>
<evidence type="ECO:0000313" key="4">
    <source>
        <dbReference type="Proteomes" id="UP000472270"/>
    </source>
</evidence>
<dbReference type="AlphaFoldDB" id="A0A673FQN7"/>
<evidence type="ECO:0000313" key="3">
    <source>
        <dbReference type="Ensembl" id="ENSSRHP00000002154.1"/>
    </source>
</evidence>
<sequence>MGGPSRGNYPRGRGTFLVRKSGGSPKWTHDMFQGNAEEGEIEDGGAEHKDDDKSGENTASKP</sequence>
<reference evidence="3" key="2">
    <citation type="submission" date="2025-09" db="UniProtKB">
        <authorList>
            <consortium name="Ensembl"/>
        </authorList>
    </citation>
    <scope>IDENTIFICATION</scope>
</reference>
<accession>A0A673FQN7</accession>
<evidence type="ECO:0000256" key="2">
    <source>
        <dbReference type="SAM" id="MobiDB-lite"/>
    </source>
</evidence>
<name>A0A673FQN7_9TELE</name>
<dbReference type="PANTHER" id="PTHR15268:SF16">
    <property type="entry name" value="THYROID HORMONE RECEPTOR-ASSOCIATED PROTEIN 3"/>
    <property type="match status" value="1"/>
</dbReference>
<organism evidence="3 4">
    <name type="scientific">Sinocyclocheilus rhinocerous</name>
    <dbReference type="NCBI Taxonomy" id="307959"/>
    <lineage>
        <taxon>Eukaryota</taxon>
        <taxon>Metazoa</taxon>
        <taxon>Chordata</taxon>
        <taxon>Craniata</taxon>
        <taxon>Vertebrata</taxon>
        <taxon>Euteleostomi</taxon>
        <taxon>Actinopterygii</taxon>
        <taxon>Neopterygii</taxon>
        <taxon>Teleostei</taxon>
        <taxon>Ostariophysi</taxon>
        <taxon>Cypriniformes</taxon>
        <taxon>Cyprinidae</taxon>
        <taxon>Cyprininae</taxon>
        <taxon>Sinocyclocheilus</taxon>
    </lineage>
</organism>
<dbReference type="InterPro" id="IPR029199">
    <property type="entry name" value="THRAP3_BCLAF1"/>
</dbReference>
<reference evidence="3" key="1">
    <citation type="submission" date="2025-08" db="UniProtKB">
        <authorList>
            <consortium name="Ensembl"/>
        </authorList>
    </citation>
    <scope>IDENTIFICATION</scope>
</reference>
<feature type="region of interest" description="Disordered" evidence="2">
    <location>
        <begin position="1"/>
        <end position="62"/>
    </location>
</feature>